<reference evidence="2" key="1">
    <citation type="submission" date="2022-08" db="EMBL/GenBank/DDBJ databases">
        <authorList>
            <consortium name="DOE Joint Genome Institute"/>
            <person name="Min B."/>
            <person name="Riley R."/>
            <person name="Sierra-Patev S."/>
            <person name="Naranjo-Ortiz M."/>
            <person name="Looney B."/>
            <person name="Konkel Z."/>
            <person name="Slot J.C."/>
            <person name="Sakamoto Y."/>
            <person name="Steenwyk J.L."/>
            <person name="Rokas A."/>
            <person name="Carro J."/>
            <person name="Camarero S."/>
            <person name="Ferreira P."/>
            <person name="Molpeceres G."/>
            <person name="Ruiz-Duenas F.J."/>
            <person name="Serrano A."/>
            <person name="Henrissat B."/>
            <person name="Drula E."/>
            <person name="Hughes K.W."/>
            <person name="Mata J.L."/>
            <person name="Ishikawa N.K."/>
            <person name="Vargas-Isla R."/>
            <person name="Ushijima S."/>
            <person name="Smith C.A."/>
            <person name="Ahrendt S."/>
            <person name="Andreopoulos W."/>
            <person name="He G."/>
            <person name="Labutti K."/>
            <person name="Lipzen A."/>
            <person name="Ng V."/>
            <person name="Sandor L."/>
            <person name="Barry K."/>
            <person name="Martinez A.T."/>
            <person name="Xiao Y."/>
            <person name="Gibbons J.G."/>
            <person name="Terashima K."/>
            <person name="Hibbett D.S."/>
            <person name="Grigoriev I.V."/>
        </authorList>
    </citation>
    <scope>NUCLEOTIDE SEQUENCE</scope>
    <source>
        <strain evidence="2">TFB10827</strain>
    </source>
</reference>
<feature type="compositionally biased region" description="Polar residues" evidence="1">
    <location>
        <begin position="1"/>
        <end position="11"/>
    </location>
</feature>
<evidence type="ECO:0000313" key="2">
    <source>
        <dbReference type="EMBL" id="KAJ3999523.1"/>
    </source>
</evidence>
<gene>
    <name evidence="2" type="ORF">F5050DRAFT_1857024</name>
</gene>
<evidence type="ECO:0000313" key="3">
    <source>
        <dbReference type="Proteomes" id="UP001163828"/>
    </source>
</evidence>
<dbReference type="EMBL" id="MU790537">
    <property type="protein sequence ID" value="KAJ3999523.1"/>
    <property type="molecule type" value="Genomic_DNA"/>
</dbReference>
<sequence length="893" mass="102344">MSPTPSRTNSPSDDEDKAEEIRLQKKREERARREAELKAEAEEEAAAEAQLVENCRKKEEKKKREAEEKKRKEEEEKKKKEEEEERVREEERKRKEDKDRAEKEARRKEELEREQKERSEREERESRVREDEDHAKSIGSLVRDLIARREQEKEKGKEVEKRPVCDDSVIYVGRKRKRLVMMILQLGYKGWVQHQQNLGFAPRADSTKGCHLYLMELETSGQSQLNSRQLLTVLYSVNSIRTALYSANLVPYSKSSTQVTFVQCTSTFELVLGGLNWWLYSAVQCQFNTGQQCIVPIQYLTAMSGTVWSQYGALQCCSVQHWRMGPVLLMKLRIVNISEQVWRDQSESGKMKAKRTNKTKEILIILITRSSINPSYFLAYNHYAFTMLRDHFYLTSQSLEVPQCTHRTHRNPVLVEALKKLNLEGRLKFDRDIEVKNEARCLKSNDHAMGNTSRPGSPTVSFMMVDSEEIDLIRKEPAFLKRVFDYLGPWAINFIQDCNLSNKCKAEENAKTVKTVPVRFRRVLEVSKSVIKEYRAPASSYGSVNVQSDELRDLYTCILIVKSITIRASISKAGSSVRRSGGITVTKTREVTAKKACLVPDIEEGLNNPTVISEINFPQILFDTAKQALGDDDGKKSTVYALDVPRLINKWKLPKSGDKKEGLLFSEFHEAAGFFLKFEAECTIGGKNSNSYRWFDNHFSFWLVYRGSKHLFEFVKDIEFDQRMERKIYPKPFIASSYENAWSKAKSNKARLIEVKEILMAVTAAAMSAASSPPSSSSYLSTQKQVKKPMKFGGISMPFQLGSKGKTLAPCCLGCGKQGHHIDEHTDSIHGKFSWVIFVNNVVCSPDQGNKPLCFTWNIRRECKGCDSLHVCFFCGKPDHHAFSWTCKRSPGP</sequence>
<feature type="compositionally biased region" description="Basic and acidic residues" evidence="1">
    <location>
        <begin position="54"/>
        <end position="136"/>
    </location>
</feature>
<comment type="caution">
    <text evidence="2">The sequence shown here is derived from an EMBL/GenBank/DDBJ whole genome shotgun (WGS) entry which is preliminary data.</text>
</comment>
<organism evidence="2 3">
    <name type="scientific">Lentinula boryana</name>
    <dbReference type="NCBI Taxonomy" id="40481"/>
    <lineage>
        <taxon>Eukaryota</taxon>
        <taxon>Fungi</taxon>
        <taxon>Dikarya</taxon>
        <taxon>Basidiomycota</taxon>
        <taxon>Agaricomycotina</taxon>
        <taxon>Agaricomycetes</taxon>
        <taxon>Agaricomycetidae</taxon>
        <taxon>Agaricales</taxon>
        <taxon>Marasmiineae</taxon>
        <taxon>Omphalotaceae</taxon>
        <taxon>Lentinula</taxon>
    </lineage>
</organism>
<protein>
    <submittedName>
        <fullName evidence="2">Uncharacterized protein</fullName>
    </submittedName>
</protein>
<evidence type="ECO:0000256" key="1">
    <source>
        <dbReference type="SAM" id="MobiDB-lite"/>
    </source>
</evidence>
<proteinExistence type="predicted"/>
<name>A0ABQ8QMB7_9AGAR</name>
<dbReference type="Proteomes" id="UP001163828">
    <property type="component" value="Unassembled WGS sequence"/>
</dbReference>
<feature type="compositionally biased region" description="Basic and acidic residues" evidence="1">
    <location>
        <begin position="19"/>
        <end position="40"/>
    </location>
</feature>
<accession>A0ABQ8QMB7</accession>
<keyword evidence="3" id="KW-1185">Reference proteome</keyword>
<feature type="region of interest" description="Disordered" evidence="1">
    <location>
        <begin position="1"/>
        <end position="136"/>
    </location>
</feature>